<reference evidence="8 9" key="1">
    <citation type="submission" date="2019-12" db="EMBL/GenBank/DDBJ databases">
        <title>Microbes associate with the intestines of laboratory mice.</title>
        <authorList>
            <person name="Navarre W."/>
            <person name="Wong E."/>
        </authorList>
    </citation>
    <scope>NUCLEOTIDE SEQUENCE [LARGE SCALE GENOMIC DNA]</scope>
    <source>
        <strain evidence="8 9">NM82_D38</strain>
    </source>
</reference>
<accession>A0A6L6YFU7</accession>
<dbReference type="SUPFAM" id="SSF53328">
    <property type="entry name" value="Formyltransferase"/>
    <property type="match status" value="1"/>
</dbReference>
<dbReference type="GO" id="GO:0004644">
    <property type="term" value="F:phosphoribosylglycinamide formyltransferase activity"/>
    <property type="evidence" value="ECO:0007669"/>
    <property type="project" value="UniProtKB-UniRule"/>
</dbReference>
<dbReference type="Proteomes" id="UP000472580">
    <property type="component" value="Unassembled WGS sequence"/>
</dbReference>
<feature type="active site" description="Proton donor" evidence="6">
    <location>
        <position position="114"/>
    </location>
</feature>
<evidence type="ECO:0000256" key="3">
    <source>
        <dbReference type="ARBA" id="ARBA00022755"/>
    </source>
</evidence>
<sequence length="217" mass="23564">MKKNIVVLISGRGSNFKSVYEASVRENWAEKYGLYISGVISNRADAKGLEYAASVGIPSKVVDHKGYESRGAFEKDLADACDEFGADLIVLAGFMRVLTPYFVDRFSGRILNIHPALLPLFTGLHTHERALQAGVRVHGVTVHFVSAELDGGPIVGQATVPVLANDTPEILAARVLVQEHVLYPRAVRLVASGRVKLDGNKVLMDEEASRELAILAQ</sequence>
<dbReference type="EMBL" id="WSRP01000011">
    <property type="protein sequence ID" value="MVX56530.1"/>
    <property type="molecule type" value="Genomic_DNA"/>
</dbReference>
<evidence type="ECO:0000256" key="4">
    <source>
        <dbReference type="ARBA" id="ARBA00038440"/>
    </source>
</evidence>
<keyword evidence="3 6" id="KW-0658">Purine biosynthesis</keyword>
<keyword evidence="2 6" id="KW-0808">Transferase</keyword>
<proteinExistence type="inferred from homology"/>
<organism evidence="8 9">
    <name type="scientific">Parasutterella muris</name>
    <dbReference type="NCBI Taxonomy" id="2565572"/>
    <lineage>
        <taxon>Bacteria</taxon>
        <taxon>Pseudomonadati</taxon>
        <taxon>Pseudomonadota</taxon>
        <taxon>Betaproteobacteria</taxon>
        <taxon>Burkholderiales</taxon>
        <taxon>Sutterellaceae</taxon>
        <taxon>Parasutterella</taxon>
    </lineage>
</organism>
<dbReference type="PROSITE" id="PS00373">
    <property type="entry name" value="GART"/>
    <property type="match status" value="1"/>
</dbReference>
<protein>
    <recommendedName>
        <fullName evidence="6">Phosphoribosylglycinamide formyltransferase</fullName>
        <ecNumber evidence="6">2.1.2.2</ecNumber>
    </recommendedName>
    <alternativeName>
        <fullName evidence="6">5'-phosphoribosylglycinamide transformylase</fullName>
    </alternativeName>
    <alternativeName>
        <fullName evidence="6">GAR transformylase</fullName>
        <shortName evidence="6">GART</shortName>
    </alternativeName>
</protein>
<dbReference type="GO" id="GO:0006189">
    <property type="term" value="P:'de novo' IMP biosynthetic process"/>
    <property type="evidence" value="ECO:0007669"/>
    <property type="project" value="UniProtKB-UniRule"/>
</dbReference>
<evidence type="ECO:0000259" key="7">
    <source>
        <dbReference type="Pfam" id="PF00551"/>
    </source>
</evidence>
<feature type="domain" description="Formyl transferase N-terminal" evidence="7">
    <location>
        <begin position="3"/>
        <end position="187"/>
    </location>
</feature>
<dbReference type="UniPathway" id="UPA00074">
    <property type="reaction ID" value="UER00126"/>
</dbReference>
<comment type="catalytic activity">
    <reaction evidence="5 6">
        <text>N(1)-(5-phospho-beta-D-ribosyl)glycinamide + (6R)-10-formyltetrahydrofolate = N(2)-formyl-N(1)-(5-phospho-beta-D-ribosyl)glycinamide + (6S)-5,6,7,8-tetrahydrofolate + H(+)</text>
        <dbReference type="Rhea" id="RHEA:15053"/>
        <dbReference type="ChEBI" id="CHEBI:15378"/>
        <dbReference type="ChEBI" id="CHEBI:57453"/>
        <dbReference type="ChEBI" id="CHEBI:143788"/>
        <dbReference type="ChEBI" id="CHEBI:147286"/>
        <dbReference type="ChEBI" id="CHEBI:195366"/>
        <dbReference type="EC" id="2.1.2.2"/>
    </reaction>
</comment>
<dbReference type="InterPro" id="IPR001555">
    <property type="entry name" value="GART_AS"/>
</dbReference>
<dbReference type="CDD" id="cd08645">
    <property type="entry name" value="FMT_core_GART"/>
    <property type="match status" value="1"/>
</dbReference>
<feature type="binding site" evidence="6">
    <location>
        <position position="112"/>
    </location>
    <ligand>
        <name>(6R)-10-formyltetrahydrofolate</name>
        <dbReference type="ChEBI" id="CHEBI:195366"/>
    </ligand>
</feature>
<dbReference type="HAMAP" id="MF_01930">
    <property type="entry name" value="PurN"/>
    <property type="match status" value="1"/>
</dbReference>
<dbReference type="PANTHER" id="PTHR43369:SF2">
    <property type="entry name" value="PHOSPHORIBOSYLGLYCINAMIDE FORMYLTRANSFERASE"/>
    <property type="match status" value="1"/>
</dbReference>
<feature type="site" description="Raises pKa of active site His" evidence="6">
    <location>
        <position position="150"/>
    </location>
</feature>
<evidence type="ECO:0000313" key="9">
    <source>
        <dbReference type="Proteomes" id="UP000472580"/>
    </source>
</evidence>
<comment type="similarity">
    <text evidence="4 6">Belongs to the GART family.</text>
</comment>
<dbReference type="GO" id="GO:0005829">
    <property type="term" value="C:cytosol"/>
    <property type="evidence" value="ECO:0007669"/>
    <property type="project" value="TreeGrafter"/>
</dbReference>
<dbReference type="NCBIfam" id="TIGR00639">
    <property type="entry name" value="PurN"/>
    <property type="match status" value="1"/>
</dbReference>
<dbReference type="AlphaFoldDB" id="A0A6L6YFU7"/>
<feature type="binding site" evidence="6">
    <location>
        <position position="70"/>
    </location>
    <ligand>
        <name>(6R)-10-formyltetrahydrofolate</name>
        <dbReference type="ChEBI" id="CHEBI:195366"/>
    </ligand>
</feature>
<keyword evidence="9" id="KW-1185">Reference proteome</keyword>
<comment type="caution">
    <text evidence="8">The sequence shown here is derived from an EMBL/GenBank/DDBJ whole genome shotgun (WGS) entry which is preliminary data.</text>
</comment>
<dbReference type="Gene3D" id="3.40.50.170">
    <property type="entry name" value="Formyl transferase, N-terminal domain"/>
    <property type="match status" value="1"/>
</dbReference>
<evidence type="ECO:0000313" key="8">
    <source>
        <dbReference type="EMBL" id="MVX56530.1"/>
    </source>
</evidence>
<feature type="binding site" evidence="6">
    <location>
        <begin position="13"/>
        <end position="15"/>
    </location>
    <ligand>
        <name>N(1)-(5-phospho-beta-D-ribosyl)glycinamide</name>
        <dbReference type="ChEBI" id="CHEBI:143788"/>
    </ligand>
</feature>
<dbReference type="InterPro" id="IPR004607">
    <property type="entry name" value="GART"/>
</dbReference>
<evidence type="ECO:0000256" key="6">
    <source>
        <dbReference type="HAMAP-Rule" id="MF_01930"/>
    </source>
</evidence>
<dbReference type="RefSeq" id="WP_160334964.1">
    <property type="nucleotide sequence ID" value="NZ_WSRP01000011.1"/>
</dbReference>
<dbReference type="OrthoDB" id="9806170at2"/>
<dbReference type="InterPro" id="IPR002376">
    <property type="entry name" value="Formyl_transf_N"/>
</dbReference>
<comment type="function">
    <text evidence="6">Catalyzes the transfer of a formyl group from 10-formyltetrahydrofolate to 5-phospho-ribosyl-glycinamide (GAR), producing 5-phospho-ribosyl-N-formylglycinamide (FGAR) and tetrahydrofolate.</text>
</comment>
<evidence type="ECO:0000256" key="5">
    <source>
        <dbReference type="ARBA" id="ARBA00047664"/>
    </source>
</evidence>
<dbReference type="EC" id="2.1.2.2" evidence="6"/>
<comment type="pathway">
    <text evidence="1 6">Purine metabolism; IMP biosynthesis via de novo pathway; N(2)-formyl-N(1)-(5-phospho-D-ribosyl)glycinamide from N(1)-(5-phospho-D-ribosyl)glycinamide (10-formyl THF route): step 1/1.</text>
</comment>
<evidence type="ECO:0000256" key="2">
    <source>
        <dbReference type="ARBA" id="ARBA00022679"/>
    </source>
</evidence>
<dbReference type="PANTHER" id="PTHR43369">
    <property type="entry name" value="PHOSPHORIBOSYLGLYCINAMIDE FORMYLTRANSFERASE"/>
    <property type="match status" value="1"/>
</dbReference>
<dbReference type="InterPro" id="IPR036477">
    <property type="entry name" value="Formyl_transf_N_sf"/>
</dbReference>
<comment type="caution">
    <text evidence="6">Lacks conserved residue(s) required for the propagation of feature annotation.</text>
</comment>
<gene>
    <name evidence="6" type="primary">purN</name>
    <name evidence="8" type="ORF">E5987_04815</name>
</gene>
<evidence type="ECO:0000256" key="1">
    <source>
        <dbReference type="ARBA" id="ARBA00005054"/>
    </source>
</evidence>
<name>A0A6L6YFU7_9BURK</name>
<dbReference type="Pfam" id="PF00551">
    <property type="entry name" value="Formyl_trans_N"/>
    <property type="match status" value="1"/>
</dbReference>